<dbReference type="Proteomes" id="UP000051269">
    <property type="component" value="Unassembled WGS sequence"/>
</dbReference>
<accession>A0A0R2RQ11</accession>
<name>A0A0R2RQ11_9BACT</name>
<dbReference type="GO" id="GO:0005829">
    <property type="term" value="C:cytosol"/>
    <property type="evidence" value="ECO:0007669"/>
    <property type="project" value="TreeGrafter"/>
</dbReference>
<reference evidence="2 3" key="1">
    <citation type="submission" date="2015-10" db="EMBL/GenBank/DDBJ databases">
        <title>Metagenome-Assembled Genomes uncover a global brackish microbiome.</title>
        <authorList>
            <person name="Hugerth L.W."/>
            <person name="Larsson J."/>
            <person name="Alneberg J."/>
            <person name="Lindh M.V."/>
            <person name="Legrand C."/>
            <person name="Pinhassi J."/>
            <person name="Andersson A.F."/>
        </authorList>
    </citation>
    <scope>NUCLEOTIDE SEQUENCE [LARGE SCALE GENOMIC DNA]</scope>
    <source>
        <strain evidence="2">BACL18 MAG-120507-bin52</strain>
    </source>
</reference>
<proteinExistence type="predicted"/>
<dbReference type="PROSITE" id="PS50042">
    <property type="entry name" value="CNMP_BINDING_3"/>
    <property type="match status" value="1"/>
</dbReference>
<dbReference type="InterPro" id="IPR050397">
    <property type="entry name" value="Env_Response_Regulators"/>
</dbReference>
<dbReference type="Gene3D" id="2.60.120.10">
    <property type="entry name" value="Jelly Rolls"/>
    <property type="match status" value="1"/>
</dbReference>
<evidence type="ECO:0000259" key="1">
    <source>
        <dbReference type="PROSITE" id="PS50042"/>
    </source>
</evidence>
<dbReference type="EMBL" id="LIBO01000110">
    <property type="protein sequence ID" value="KRO62227.1"/>
    <property type="molecule type" value="Genomic_DNA"/>
</dbReference>
<dbReference type="CDD" id="cd00038">
    <property type="entry name" value="CAP_ED"/>
    <property type="match status" value="1"/>
</dbReference>
<dbReference type="PROSITE" id="PS00889">
    <property type="entry name" value="CNMP_BINDING_2"/>
    <property type="match status" value="1"/>
</dbReference>
<dbReference type="Pfam" id="PF00027">
    <property type="entry name" value="cNMP_binding"/>
    <property type="match status" value="1"/>
</dbReference>
<evidence type="ECO:0000313" key="2">
    <source>
        <dbReference type="EMBL" id="KRO62227.1"/>
    </source>
</evidence>
<dbReference type="PANTHER" id="PTHR24567:SF74">
    <property type="entry name" value="HTH-TYPE TRANSCRIPTIONAL REGULATOR ARCR"/>
    <property type="match status" value="1"/>
</dbReference>
<dbReference type="InterPro" id="IPR000595">
    <property type="entry name" value="cNMP-bd_dom"/>
</dbReference>
<gene>
    <name evidence="2" type="ORF">ABR82_05050</name>
</gene>
<sequence>MKLGVAEWKRVFPREKERVFRKGEIMVLEGGRARELLVILSGKARVEKRIRGRDALVLARLGSGEILGELSILTGRSRSASVVAESTVRALIVPMAKVKSLLGTGGGMRGKFQRQLMESLARRLVRLLEQLPMVQGVWREPRTAASVRAAIEKMYAGWAI</sequence>
<protein>
    <recommendedName>
        <fullName evidence="1">Cyclic nucleotide-binding domain-containing protein</fullName>
    </recommendedName>
</protein>
<dbReference type="GO" id="GO:0003700">
    <property type="term" value="F:DNA-binding transcription factor activity"/>
    <property type="evidence" value="ECO:0007669"/>
    <property type="project" value="TreeGrafter"/>
</dbReference>
<evidence type="ECO:0000313" key="3">
    <source>
        <dbReference type="Proteomes" id="UP000051269"/>
    </source>
</evidence>
<dbReference type="InterPro" id="IPR018488">
    <property type="entry name" value="cNMP-bd_CS"/>
</dbReference>
<dbReference type="AlphaFoldDB" id="A0A0R2RQ11"/>
<dbReference type="PANTHER" id="PTHR24567">
    <property type="entry name" value="CRP FAMILY TRANSCRIPTIONAL REGULATORY PROTEIN"/>
    <property type="match status" value="1"/>
</dbReference>
<organism evidence="2 3">
    <name type="scientific">Verrucomicrobia subdivision 6 bacterium BACL9 MAG-120507-bin52</name>
    <dbReference type="NCBI Taxonomy" id="1655590"/>
    <lineage>
        <taxon>Bacteria</taxon>
        <taxon>Pseudomonadati</taxon>
        <taxon>Verrucomicrobiota</taxon>
        <taxon>Verrucomicrobiia</taxon>
        <taxon>Verrucomicrobiales</taxon>
        <taxon>Verrucomicrobia subdivision 6</taxon>
    </lineage>
</organism>
<dbReference type="SMART" id="SM00100">
    <property type="entry name" value="cNMP"/>
    <property type="match status" value="1"/>
</dbReference>
<dbReference type="InterPro" id="IPR014710">
    <property type="entry name" value="RmlC-like_jellyroll"/>
</dbReference>
<dbReference type="InterPro" id="IPR018490">
    <property type="entry name" value="cNMP-bd_dom_sf"/>
</dbReference>
<comment type="caution">
    <text evidence="2">The sequence shown here is derived from an EMBL/GenBank/DDBJ whole genome shotgun (WGS) entry which is preliminary data.</text>
</comment>
<feature type="domain" description="Cyclic nucleotide-binding" evidence="1">
    <location>
        <begin position="1"/>
        <end position="119"/>
    </location>
</feature>
<dbReference type="SUPFAM" id="SSF51206">
    <property type="entry name" value="cAMP-binding domain-like"/>
    <property type="match status" value="1"/>
</dbReference>